<evidence type="ECO:0000313" key="4">
    <source>
        <dbReference type="Proteomes" id="UP001236507"/>
    </source>
</evidence>
<dbReference type="GO" id="GO:0016787">
    <property type="term" value="F:hydrolase activity"/>
    <property type="evidence" value="ECO:0007669"/>
    <property type="project" value="UniProtKB-KW"/>
</dbReference>
<dbReference type="RefSeq" id="WP_283345918.1">
    <property type="nucleotide sequence ID" value="NZ_JASHIF010000020.1"/>
</dbReference>
<feature type="signal peptide" evidence="1">
    <location>
        <begin position="1"/>
        <end position="21"/>
    </location>
</feature>
<dbReference type="PANTHER" id="PTHR43265">
    <property type="entry name" value="ESTERASE ESTD"/>
    <property type="match status" value="1"/>
</dbReference>
<dbReference type="Gene3D" id="3.40.50.1820">
    <property type="entry name" value="alpha/beta hydrolase"/>
    <property type="match status" value="1"/>
</dbReference>
<feature type="domain" description="Serine aminopeptidase S33" evidence="2">
    <location>
        <begin position="74"/>
        <end position="173"/>
    </location>
</feature>
<evidence type="ECO:0000259" key="2">
    <source>
        <dbReference type="Pfam" id="PF12146"/>
    </source>
</evidence>
<dbReference type="Proteomes" id="UP001236507">
    <property type="component" value="Unassembled WGS sequence"/>
</dbReference>
<comment type="caution">
    <text evidence="3">The sequence shown here is derived from an EMBL/GenBank/DDBJ whole genome shotgun (WGS) entry which is preliminary data.</text>
</comment>
<dbReference type="InterPro" id="IPR022742">
    <property type="entry name" value="Hydrolase_4"/>
</dbReference>
<dbReference type="Pfam" id="PF12146">
    <property type="entry name" value="Hydrolase_4"/>
    <property type="match status" value="1"/>
</dbReference>
<keyword evidence="4" id="KW-1185">Reference proteome</keyword>
<dbReference type="InterPro" id="IPR029058">
    <property type="entry name" value="AB_hydrolase_fold"/>
</dbReference>
<dbReference type="EMBL" id="JASHIF010000020">
    <property type="protein sequence ID" value="MDI9861525.1"/>
    <property type="molecule type" value="Genomic_DNA"/>
</dbReference>
<name>A0ABT6YD92_9BACT</name>
<reference evidence="3 4" key="1">
    <citation type="submission" date="2023-05" db="EMBL/GenBank/DDBJ databases">
        <title>Novel species of genus Flectobacillus isolated from stream in China.</title>
        <authorList>
            <person name="Lu H."/>
        </authorList>
    </citation>
    <scope>NUCLEOTIDE SEQUENCE [LARGE SCALE GENOMIC DNA]</scope>
    <source>
        <strain evidence="3 4">KCTC 42575</strain>
    </source>
</reference>
<protein>
    <submittedName>
        <fullName evidence="3">Alpha/beta hydrolase</fullName>
    </submittedName>
</protein>
<sequence>MTKKLIYLWLAVAFTQFNLFAQNQEQIVVLPQTKGNLEGTLLVPQTTKPMPVVLIIAGSGPTDRDGNNPLGVKAQSYKLLAEGLAKNQIASLRYDKRGIGKSSNTAVKEIDMRFETGADDAAQFLDTLRKDPRFSKVLVLGHSEGSLLGMLLAQKRKVDGYISVSGIAQGIDEVINEQLRPQAIPDSVKDTVKNYLATLKQGKTIPKLMQNMVIFSLFRTSIQPYMISWLRYNPSQEITKITNPILIVQGNADIQVTEKEGQALHQAAPKSTYLMIPQMNHVLKLGTLDPQESQQNYQNPDLPLAPQLMEGIVNWIKKLR</sequence>
<organism evidence="3 4">
    <name type="scientific">Flectobacillus roseus</name>
    <dbReference type="NCBI Taxonomy" id="502259"/>
    <lineage>
        <taxon>Bacteria</taxon>
        <taxon>Pseudomonadati</taxon>
        <taxon>Bacteroidota</taxon>
        <taxon>Cytophagia</taxon>
        <taxon>Cytophagales</taxon>
        <taxon>Flectobacillaceae</taxon>
        <taxon>Flectobacillus</taxon>
    </lineage>
</organism>
<accession>A0ABT6YD92</accession>
<keyword evidence="3" id="KW-0378">Hydrolase</keyword>
<dbReference type="SUPFAM" id="SSF53474">
    <property type="entry name" value="alpha/beta-Hydrolases"/>
    <property type="match status" value="1"/>
</dbReference>
<evidence type="ECO:0000313" key="3">
    <source>
        <dbReference type="EMBL" id="MDI9861525.1"/>
    </source>
</evidence>
<proteinExistence type="predicted"/>
<dbReference type="PANTHER" id="PTHR43265:SF1">
    <property type="entry name" value="ESTERASE ESTD"/>
    <property type="match status" value="1"/>
</dbReference>
<evidence type="ECO:0000256" key="1">
    <source>
        <dbReference type="SAM" id="SignalP"/>
    </source>
</evidence>
<feature type="chain" id="PRO_5047177506" evidence="1">
    <location>
        <begin position="22"/>
        <end position="320"/>
    </location>
</feature>
<keyword evidence="1" id="KW-0732">Signal</keyword>
<dbReference type="InterPro" id="IPR053145">
    <property type="entry name" value="AB_hydrolase_Est10"/>
</dbReference>
<gene>
    <name evidence="3" type="ORF">QM524_20060</name>
</gene>